<feature type="signal peptide" evidence="2">
    <location>
        <begin position="1"/>
        <end position="23"/>
    </location>
</feature>
<dbReference type="Proteomes" id="UP000809829">
    <property type="component" value="Unassembled WGS sequence"/>
</dbReference>
<feature type="region of interest" description="Disordered" evidence="1">
    <location>
        <begin position="69"/>
        <end position="117"/>
    </location>
</feature>
<dbReference type="InterPro" id="IPR014044">
    <property type="entry name" value="CAP_dom"/>
</dbReference>
<dbReference type="PANTHER" id="PTHR31157">
    <property type="entry name" value="SCP DOMAIN-CONTAINING PROTEIN"/>
    <property type="match status" value="1"/>
</dbReference>
<evidence type="ECO:0000256" key="1">
    <source>
        <dbReference type="SAM" id="MobiDB-lite"/>
    </source>
</evidence>
<dbReference type="RefSeq" id="WP_205186663.1">
    <property type="nucleotide sequence ID" value="NZ_JAFBFC010000003.1"/>
</dbReference>
<keyword evidence="2" id="KW-0732">Signal</keyword>
<dbReference type="EMBL" id="JAFBFC010000003">
    <property type="protein sequence ID" value="MBM7703131.1"/>
    <property type="molecule type" value="Genomic_DNA"/>
</dbReference>
<evidence type="ECO:0000313" key="5">
    <source>
        <dbReference type="Proteomes" id="UP000809829"/>
    </source>
</evidence>
<dbReference type="PANTHER" id="PTHR31157:SF1">
    <property type="entry name" value="SCP DOMAIN-CONTAINING PROTEIN"/>
    <property type="match status" value="1"/>
</dbReference>
<sequence>MKKLSVIAAGAVLATTMFGGANASASSNEQQPTTYKKVVHAYNCQFDQAYLENLIKKYNLQVKPVIQPSAKPAAEPAKPQAQAQTTAQTQKESAAQPAPAQKPATNTTKNTQAAASSVSEYEKKVVELVNQERQKAGLAPLQLDTKLSDVAREKSRDMMNKGYFDHQSPTYGSPFDMMKQFGISYKAAGENIAKGQRTPEEVMNGWMNSSGHRANILSNNFTHIGVGYVKASNGTTYWTQMFIGK</sequence>
<dbReference type="Pfam" id="PF00188">
    <property type="entry name" value="CAP"/>
    <property type="match status" value="1"/>
</dbReference>
<dbReference type="CDD" id="cd05379">
    <property type="entry name" value="CAP_bacterial"/>
    <property type="match status" value="1"/>
</dbReference>
<dbReference type="SUPFAM" id="SSF55797">
    <property type="entry name" value="PR-1-like"/>
    <property type="match status" value="1"/>
</dbReference>
<dbReference type="NCBIfam" id="TIGR02909">
    <property type="entry name" value="spore_YkwD"/>
    <property type="match status" value="1"/>
</dbReference>
<protein>
    <submittedName>
        <fullName evidence="4">YkwD family protein</fullName>
    </submittedName>
</protein>
<dbReference type="InterPro" id="IPR035940">
    <property type="entry name" value="CAP_sf"/>
</dbReference>
<dbReference type="InterPro" id="IPR014258">
    <property type="entry name" value="CAP_domain_YkwD-like"/>
</dbReference>
<feature type="chain" id="PRO_5046345991" evidence="2">
    <location>
        <begin position="24"/>
        <end position="245"/>
    </location>
</feature>
<keyword evidence="5" id="KW-1185">Reference proteome</keyword>
<reference evidence="4 5" key="1">
    <citation type="submission" date="2021-01" db="EMBL/GenBank/DDBJ databases">
        <title>Genomic Encyclopedia of Type Strains, Phase IV (KMG-IV): sequencing the most valuable type-strain genomes for metagenomic binning, comparative biology and taxonomic classification.</title>
        <authorList>
            <person name="Goeker M."/>
        </authorList>
    </citation>
    <scope>NUCLEOTIDE SEQUENCE [LARGE SCALE GENOMIC DNA]</scope>
    <source>
        <strain evidence="4 5">DSM 104297</strain>
    </source>
</reference>
<name>A0ABS2QUH3_9BACI</name>
<evidence type="ECO:0000313" key="4">
    <source>
        <dbReference type="EMBL" id="MBM7703131.1"/>
    </source>
</evidence>
<proteinExistence type="predicted"/>
<feature type="domain" description="SCP" evidence="3">
    <location>
        <begin position="126"/>
        <end position="242"/>
    </location>
</feature>
<evidence type="ECO:0000259" key="3">
    <source>
        <dbReference type="Pfam" id="PF00188"/>
    </source>
</evidence>
<dbReference type="Gene3D" id="3.40.33.10">
    <property type="entry name" value="CAP"/>
    <property type="match status" value="1"/>
</dbReference>
<organism evidence="4 5">
    <name type="scientific">Priestia iocasae</name>
    <dbReference type="NCBI Taxonomy" id="2291674"/>
    <lineage>
        <taxon>Bacteria</taxon>
        <taxon>Bacillati</taxon>
        <taxon>Bacillota</taxon>
        <taxon>Bacilli</taxon>
        <taxon>Bacillales</taxon>
        <taxon>Bacillaceae</taxon>
        <taxon>Priestia</taxon>
    </lineage>
</organism>
<accession>A0ABS2QUH3</accession>
<gene>
    <name evidence="4" type="ORF">JOC83_001978</name>
</gene>
<comment type="caution">
    <text evidence="4">The sequence shown here is derived from an EMBL/GenBank/DDBJ whole genome shotgun (WGS) entry which is preliminary data.</text>
</comment>
<feature type="compositionally biased region" description="Low complexity" evidence="1">
    <location>
        <begin position="69"/>
        <end position="115"/>
    </location>
</feature>
<evidence type="ECO:0000256" key="2">
    <source>
        <dbReference type="SAM" id="SignalP"/>
    </source>
</evidence>